<gene>
    <name evidence="2" type="ORF">EK0264_10935</name>
</gene>
<protein>
    <submittedName>
        <fullName evidence="2">Histidine phosphatase family protein</fullName>
    </submittedName>
</protein>
<dbReference type="Gene3D" id="3.40.50.1240">
    <property type="entry name" value="Phosphoglycerate mutase-like"/>
    <property type="match status" value="1"/>
</dbReference>
<dbReference type="SMART" id="SM00855">
    <property type="entry name" value="PGAM"/>
    <property type="match status" value="1"/>
</dbReference>
<reference evidence="2 3" key="1">
    <citation type="journal article" date="2018" name="Int. J. Syst. Evol. Microbiol.">
        <title>Epidermidibacterium keratini gen. nov., sp. nov., a member of the family Sporichthyaceae, isolated from keratin epidermis.</title>
        <authorList>
            <person name="Lee D.G."/>
            <person name="Trujillo M.E."/>
            <person name="Kang S."/>
            <person name="Nam J.J."/>
            <person name="Kim Y.J."/>
        </authorList>
    </citation>
    <scope>NUCLEOTIDE SEQUENCE [LARGE SCALE GENOMIC DNA]</scope>
    <source>
        <strain evidence="2 3">EPI-7</strain>
    </source>
</reference>
<dbReference type="PANTHER" id="PTHR48100:SF58">
    <property type="entry name" value="PE-PGRS FAMILY PROTEIN PE_PGRS11"/>
    <property type="match status" value="1"/>
</dbReference>
<dbReference type="SUPFAM" id="SSF53254">
    <property type="entry name" value="Phosphoglycerate mutase-like"/>
    <property type="match status" value="1"/>
</dbReference>
<dbReference type="AlphaFoldDB" id="A0A7L4YPD0"/>
<feature type="binding site" evidence="1">
    <location>
        <position position="58"/>
    </location>
    <ligand>
        <name>substrate</name>
    </ligand>
</feature>
<evidence type="ECO:0000256" key="1">
    <source>
        <dbReference type="PIRSR" id="PIRSR613078-2"/>
    </source>
</evidence>
<dbReference type="RefSeq" id="WP_159545548.1">
    <property type="nucleotide sequence ID" value="NZ_CP047156.1"/>
</dbReference>
<dbReference type="GO" id="GO:0005737">
    <property type="term" value="C:cytoplasm"/>
    <property type="evidence" value="ECO:0007669"/>
    <property type="project" value="TreeGrafter"/>
</dbReference>
<keyword evidence="3" id="KW-1185">Reference proteome</keyword>
<feature type="binding site" evidence="1">
    <location>
        <begin position="7"/>
        <end position="14"/>
    </location>
    <ligand>
        <name>substrate</name>
    </ligand>
</feature>
<dbReference type="InterPro" id="IPR050275">
    <property type="entry name" value="PGM_Phosphatase"/>
</dbReference>
<dbReference type="CDD" id="cd07067">
    <property type="entry name" value="HP_PGM_like"/>
    <property type="match status" value="1"/>
</dbReference>
<proteinExistence type="predicted"/>
<dbReference type="InParanoid" id="A0A7L4YPD0"/>
<dbReference type="InterPro" id="IPR013078">
    <property type="entry name" value="His_Pase_superF_clade-1"/>
</dbReference>
<organism evidence="2 3">
    <name type="scientific">Epidermidibacterium keratini</name>
    <dbReference type="NCBI Taxonomy" id="1891644"/>
    <lineage>
        <taxon>Bacteria</taxon>
        <taxon>Bacillati</taxon>
        <taxon>Actinomycetota</taxon>
        <taxon>Actinomycetes</taxon>
        <taxon>Sporichthyales</taxon>
        <taxon>Sporichthyaceae</taxon>
        <taxon>Epidermidibacterium</taxon>
    </lineage>
</organism>
<dbReference type="EMBL" id="CP047156">
    <property type="protein sequence ID" value="QHC00753.1"/>
    <property type="molecule type" value="Genomic_DNA"/>
</dbReference>
<evidence type="ECO:0000313" key="2">
    <source>
        <dbReference type="EMBL" id="QHC00753.1"/>
    </source>
</evidence>
<dbReference type="InterPro" id="IPR029033">
    <property type="entry name" value="His_PPase_superfam"/>
</dbReference>
<dbReference type="Pfam" id="PF00300">
    <property type="entry name" value="His_Phos_1"/>
    <property type="match status" value="1"/>
</dbReference>
<sequence>MKLYLARHAESLANVEHVIASGIPGPALSELGRQQAESLADRLENADIAAIYHSRMLRTQQTAAPLSERLGLEMVELDGLHEVQLGDLAERSDTEAYDLLDKIAEEWNLDERLEIARPGGETGADVVRRMTGHFDEIRQRHTGKDAAVLAVAHGLCLRTSAQRWADGVSMEFAFRNLLPNASVIEIDVPDDPAERPVIRDWAGLDPTTAPKDEGGVL</sequence>
<evidence type="ECO:0000313" key="3">
    <source>
        <dbReference type="Proteomes" id="UP000463857"/>
    </source>
</evidence>
<dbReference type="KEGG" id="eke:EK0264_10935"/>
<dbReference type="PANTHER" id="PTHR48100">
    <property type="entry name" value="BROAD-SPECIFICITY PHOSPHATASE YOR283W-RELATED"/>
    <property type="match status" value="1"/>
</dbReference>
<name>A0A7L4YPD0_9ACTN</name>
<dbReference type="OrthoDB" id="9793115at2"/>
<dbReference type="Proteomes" id="UP000463857">
    <property type="component" value="Chromosome"/>
</dbReference>
<accession>A0A7L4YPD0</accession>
<dbReference type="GO" id="GO:0016791">
    <property type="term" value="F:phosphatase activity"/>
    <property type="evidence" value="ECO:0007669"/>
    <property type="project" value="TreeGrafter"/>
</dbReference>